<dbReference type="RefSeq" id="WP_237444228.1">
    <property type="nucleotide sequence ID" value="NZ_CAKLPX010000001.1"/>
</dbReference>
<protein>
    <recommendedName>
        <fullName evidence="2">Alginate export domain-containing protein</fullName>
    </recommendedName>
</protein>
<proteinExistence type="predicted"/>
<evidence type="ECO:0000259" key="2">
    <source>
        <dbReference type="Pfam" id="PF13372"/>
    </source>
</evidence>
<dbReference type="EMBL" id="CAKLPX010000001">
    <property type="protein sequence ID" value="CAH0991583.1"/>
    <property type="molecule type" value="Genomic_DNA"/>
</dbReference>
<keyword evidence="4" id="KW-1185">Reference proteome</keyword>
<comment type="caution">
    <text evidence="3">The sequence shown here is derived from an EMBL/GenBank/DDBJ whole genome shotgun (WGS) entry which is preliminary data.</text>
</comment>
<feature type="signal peptide" evidence="1">
    <location>
        <begin position="1"/>
        <end position="19"/>
    </location>
</feature>
<organism evidence="3 4">
    <name type="scientific">Sinobacterium norvegicum</name>
    <dbReference type="NCBI Taxonomy" id="1641715"/>
    <lineage>
        <taxon>Bacteria</taxon>
        <taxon>Pseudomonadati</taxon>
        <taxon>Pseudomonadota</taxon>
        <taxon>Gammaproteobacteria</taxon>
        <taxon>Cellvibrionales</taxon>
        <taxon>Spongiibacteraceae</taxon>
        <taxon>Sinobacterium</taxon>
    </lineage>
</organism>
<accession>A0ABM9AEF2</accession>
<feature type="domain" description="Alginate export" evidence="2">
    <location>
        <begin position="42"/>
        <end position="284"/>
    </location>
</feature>
<evidence type="ECO:0000313" key="4">
    <source>
        <dbReference type="Proteomes" id="UP000838100"/>
    </source>
</evidence>
<reference evidence="3" key="1">
    <citation type="submission" date="2021-12" db="EMBL/GenBank/DDBJ databases">
        <authorList>
            <person name="Rodrigo-Torres L."/>
            <person name="Arahal R. D."/>
            <person name="Lucena T."/>
        </authorList>
    </citation>
    <scope>NUCLEOTIDE SEQUENCE</scope>
    <source>
        <strain evidence="3">CECT 8267</strain>
    </source>
</reference>
<evidence type="ECO:0000313" key="3">
    <source>
        <dbReference type="EMBL" id="CAH0991583.1"/>
    </source>
</evidence>
<keyword evidence="1" id="KW-0732">Signal</keyword>
<dbReference type="InterPro" id="IPR025388">
    <property type="entry name" value="Alginate_export_dom"/>
</dbReference>
<dbReference type="Pfam" id="PF13372">
    <property type="entry name" value="Alginate_exp"/>
    <property type="match status" value="1"/>
</dbReference>
<gene>
    <name evidence="3" type="ORF">SIN8267_01692</name>
</gene>
<sequence length="405" mass="44211">MKFHLSPIAIAITIASATASNAGKTFADDSFYQAISSGTATIDVRTRYESVDQDGIDNTADALTIRTKLGYKTGDYLGFTGFIEMEDSRTIAGIDDYAPNKSGYPVIADPASTNLNQAYLNYQFTEGLDLRAGRQRIILDNARFVGNVGWRQNEQTFDAVKASYGANNLTVDAVWISQVKTITDGTLNTNHALFNASYQLANIGKLTGYFYGLDNQDDSNDNATNSDTYGVRFAGSMALNDSIKLIYNAEYANQKTDVDNYNADYILAEIGADFSLFSIKAGYELLGSDDASYGFQTPLATKHAFNGWADKFLSTPTGGLQDSYIQASTKVAGMKLAAIYHQYDADQAFNCGGSDQCDSLGDEINLLLVKPLAKKYKVGVKYAAYSATDFATDTDKVWLWGEMKF</sequence>
<name>A0ABM9AEF2_9GAMM</name>
<dbReference type="Proteomes" id="UP000838100">
    <property type="component" value="Unassembled WGS sequence"/>
</dbReference>
<evidence type="ECO:0000256" key="1">
    <source>
        <dbReference type="SAM" id="SignalP"/>
    </source>
</evidence>
<feature type="chain" id="PRO_5046411752" description="Alginate export domain-containing protein" evidence="1">
    <location>
        <begin position="20"/>
        <end position="405"/>
    </location>
</feature>
<dbReference type="SUPFAM" id="SSF56935">
    <property type="entry name" value="Porins"/>
    <property type="match status" value="1"/>
</dbReference>